<dbReference type="Proteomes" id="UP000663699">
    <property type="component" value="Chromosome 16"/>
</dbReference>
<gene>
    <name evidence="1" type="ORF">MERGE_001437</name>
</gene>
<proteinExistence type="predicted"/>
<reference evidence="1" key="1">
    <citation type="submission" date="2020-06" db="EMBL/GenBank/DDBJ databases">
        <title>Genomes of multiple members of Pneumocystis genus reveal paths to human pathogen Pneumocystis jirovecii.</title>
        <authorList>
            <person name="Cisse O.H."/>
            <person name="Ma L."/>
            <person name="Dekker J."/>
            <person name="Khil P."/>
            <person name="Jo J."/>
            <person name="Brenchley J."/>
            <person name="Blair R."/>
            <person name="Pahar B."/>
            <person name="Chabe M."/>
            <person name="Van Rompay K.A."/>
            <person name="Keesler R."/>
            <person name="Sukura A."/>
            <person name="Hirsch V."/>
            <person name="Kutty G."/>
            <person name="Liu Y."/>
            <person name="Peng L."/>
            <person name="Chen J."/>
            <person name="Song J."/>
            <person name="Weissenbacher-Lang C."/>
            <person name="Xu J."/>
            <person name="Upham N.S."/>
            <person name="Stajich J.E."/>
            <person name="Cuomo C.A."/>
            <person name="Cushion M.T."/>
            <person name="Kovacs J.A."/>
        </authorList>
    </citation>
    <scope>NUCLEOTIDE SEQUENCE</scope>
    <source>
        <strain evidence="1">2A</strain>
    </source>
</reference>
<accession>A0A899FT40</accession>
<dbReference type="AlphaFoldDB" id="A0A899FT40"/>
<name>A0A899FT40_9ASCO</name>
<evidence type="ECO:0000313" key="1">
    <source>
        <dbReference type="EMBL" id="QSL67050.1"/>
    </source>
</evidence>
<organism evidence="1 2">
    <name type="scientific">Pneumocystis wakefieldiae</name>
    <dbReference type="NCBI Taxonomy" id="38082"/>
    <lineage>
        <taxon>Eukaryota</taxon>
        <taxon>Fungi</taxon>
        <taxon>Dikarya</taxon>
        <taxon>Ascomycota</taxon>
        <taxon>Taphrinomycotina</taxon>
        <taxon>Pneumocystomycetes</taxon>
        <taxon>Pneumocystaceae</taxon>
        <taxon>Pneumocystis</taxon>
    </lineage>
</organism>
<dbReference type="EMBL" id="CP054547">
    <property type="protein sequence ID" value="QSL67050.1"/>
    <property type="molecule type" value="Genomic_DNA"/>
</dbReference>
<evidence type="ECO:0000313" key="2">
    <source>
        <dbReference type="Proteomes" id="UP000663699"/>
    </source>
</evidence>
<sequence>MKIFNNEASNHIFKQKLIGRNKFHYLFQVLFTYMIPLNNKCYQKNLQLKSFFKRKIYTSTLKKREDDCKVNINQTSLNEKIIEFSESLLKKYNDLKQQILLVKDSDSIESLNKKIINLEPITIPLKKYQKSLLVLETY</sequence>
<protein>
    <submittedName>
        <fullName evidence="1">Uncharacterized protein</fullName>
    </submittedName>
</protein>
<keyword evidence="2" id="KW-1185">Reference proteome</keyword>